<dbReference type="Pfam" id="PF13711">
    <property type="entry name" value="DUF4160"/>
    <property type="match status" value="1"/>
</dbReference>
<evidence type="ECO:0000313" key="2">
    <source>
        <dbReference type="Proteomes" id="UP000285232"/>
    </source>
</evidence>
<dbReference type="InterPro" id="IPR025427">
    <property type="entry name" value="DUF4160"/>
</dbReference>
<sequence>MPKVFEWRGYRFFFYAHEGTPLEPAHIHVRKDGKEAKFWLRPFVSLAYNRGFNGLELKRIAGQVMSKRDEIERHWHGFFEI</sequence>
<protein>
    <submittedName>
        <fullName evidence="1">DUF4160 domain-containing protein</fullName>
    </submittedName>
</protein>
<dbReference type="RefSeq" id="WP_120048371.1">
    <property type="nucleotide sequence ID" value="NZ_RAHX01000001.1"/>
</dbReference>
<dbReference type="EMBL" id="RAHX01000001">
    <property type="protein sequence ID" value="RJY09363.1"/>
    <property type="molecule type" value="Genomic_DNA"/>
</dbReference>
<gene>
    <name evidence="1" type="ORF">D6201_08345</name>
</gene>
<dbReference type="Proteomes" id="UP000285232">
    <property type="component" value="Unassembled WGS sequence"/>
</dbReference>
<dbReference type="OrthoDB" id="122670at2"/>
<keyword evidence="2" id="KW-1185">Reference proteome</keyword>
<comment type="caution">
    <text evidence="1">The sequence shown here is derived from an EMBL/GenBank/DDBJ whole genome shotgun (WGS) entry which is preliminary data.</text>
</comment>
<reference evidence="1 2" key="1">
    <citation type="journal article" date="2017" name="Int. J. Syst. Evol. Microbiol.">
        <title>Erythrobacter aquimixticola sp. nov., isolated from the junction between the ocean and a freshwater spring.</title>
        <authorList>
            <person name="Park S."/>
            <person name="Jung Y.T."/>
            <person name="Choi S.J."/>
            <person name="Yoon J.H."/>
        </authorList>
    </citation>
    <scope>NUCLEOTIDE SEQUENCE [LARGE SCALE GENOMIC DNA]</scope>
    <source>
        <strain evidence="1 2">JSSK-14</strain>
    </source>
</reference>
<accession>A0A419RU92</accession>
<dbReference type="AlphaFoldDB" id="A0A419RU92"/>
<proteinExistence type="predicted"/>
<evidence type="ECO:0000313" key="1">
    <source>
        <dbReference type="EMBL" id="RJY09363.1"/>
    </source>
</evidence>
<name>A0A419RU92_9SPHN</name>
<organism evidence="1 2">
    <name type="scientific">Aurantiacibacter aquimixticola</name>
    <dbReference type="NCBI Taxonomy" id="1958945"/>
    <lineage>
        <taxon>Bacteria</taxon>
        <taxon>Pseudomonadati</taxon>
        <taxon>Pseudomonadota</taxon>
        <taxon>Alphaproteobacteria</taxon>
        <taxon>Sphingomonadales</taxon>
        <taxon>Erythrobacteraceae</taxon>
        <taxon>Aurantiacibacter</taxon>
    </lineage>
</organism>